<evidence type="ECO:0000313" key="4">
    <source>
        <dbReference type="Proteomes" id="UP000182459"/>
    </source>
</evidence>
<dbReference type="EMBL" id="CP018093">
    <property type="protein sequence ID" value="APD50501.1"/>
    <property type="molecule type" value="Genomic_DNA"/>
</dbReference>
<dbReference type="AlphaFoldDB" id="A0AAC9NP46"/>
<dbReference type="KEGG" id="fhi:FSC454_04850"/>
<organism evidence="3 4">
    <name type="scientific">Francisella hispaniensis FSC454</name>
    <dbReference type="NCBI Taxonomy" id="1088883"/>
    <lineage>
        <taxon>Bacteria</taxon>
        <taxon>Pseudomonadati</taxon>
        <taxon>Pseudomonadota</taxon>
        <taxon>Gammaproteobacteria</taxon>
        <taxon>Thiotrichales</taxon>
        <taxon>Francisellaceae</taxon>
        <taxon>Francisella</taxon>
    </lineage>
</organism>
<evidence type="ECO:0000256" key="1">
    <source>
        <dbReference type="SAM" id="MobiDB-lite"/>
    </source>
</evidence>
<keyword evidence="2" id="KW-0732">Signal</keyword>
<name>A0AAC9NP46_9GAMM</name>
<feature type="compositionally biased region" description="Basic and acidic residues" evidence="1">
    <location>
        <begin position="124"/>
        <end position="136"/>
    </location>
</feature>
<keyword evidence="4" id="KW-1185">Reference proteome</keyword>
<gene>
    <name evidence="3" type="ORF">FSC454_04850</name>
</gene>
<evidence type="ECO:0000256" key="2">
    <source>
        <dbReference type="SAM" id="SignalP"/>
    </source>
</evidence>
<dbReference type="RefSeq" id="WP_066046294.1">
    <property type="nucleotide sequence ID" value="NZ_CP018093.1"/>
</dbReference>
<feature type="chain" id="PRO_5042110552" evidence="2">
    <location>
        <begin position="21"/>
        <end position="192"/>
    </location>
</feature>
<accession>A0AAC9NP46</accession>
<dbReference type="Proteomes" id="UP000182459">
    <property type="component" value="Chromosome"/>
</dbReference>
<sequence length="192" mass="21329">MKKLILTSILSFIFVAPAFSFDDPNDISQLDSTKVTSNVANMSNTVPRAANVPQQPISRDSVRNMQSHRQIINQRNKQEAPQVTRKHLGGISEDDLQSPRATKKYSKQNPADNNSTKQLNNSKNDTKNTDKDKEDENPNLANLATPEPTNIRNNLIISDEDKSLNRQMMMNGPQGGFQNNQPRGIGGTSVNI</sequence>
<evidence type="ECO:0000313" key="3">
    <source>
        <dbReference type="EMBL" id="APD50501.1"/>
    </source>
</evidence>
<protein>
    <submittedName>
        <fullName evidence="3">Uncharacterized protein</fullName>
    </submittedName>
</protein>
<proteinExistence type="predicted"/>
<feature type="compositionally biased region" description="Polar residues" evidence="1">
    <location>
        <begin position="44"/>
        <end position="81"/>
    </location>
</feature>
<feature type="signal peptide" evidence="2">
    <location>
        <begin position="1"/>
        <end position="20"/>
    </location>
</feature>
<feature type="region of interest" description="Disordered" evidence="1">
    <location>
        <begin position="44"/>
        <end position="154"/>
    </location>
</feature>
<feature type="region of interest" description="Disordered" evidence="1">
    <location>
        <begin position="166"/>
        <end position="192"/>
    </location>
</feature>
<feature type="compositionally biased region" description="Polar residues" evidence="1">
    <location>
        <begin position="107"/>
        <end position="119"/>
    </location>
</feature>
<reference evidence="3 4" key="1">
    <citation type="submission" date="2016-11" db="EMBL/GenBank/DDBJ databases">
        <authorList>
            <person name="Hagglund E."/>
            <person name="Bystrom M."/>
            <person name="Naslund J."/>
            <person name="Stenberg P."/>
            <person name="Sjodin A."/>
        </authorList>
    </citation>
    <scope>NUCLEOTIDE SEQUENCE [LARGE SCALE GENOMIC DNA]</scope>
    <source>
        <strain evidence="3 4">CCUG 58020</strain>
    </source>
</reference>
<feature type="compositionally biased region" description="Polar residues" evidence="1">
    <location>
        <begin position="139"/>
        <end position="154"/>
    </location>
</feature>
<feature type="compositionally biased region" description="Polar residues" evidence="1">
    <location>
        <begin position="176"/>
        <end position="192"/>
    </location>
</feature>